<dbReference type="CDD" id="cd07882">
    <property type="entry name" value="RHD-n_TonEBP"/>
    <property type="match status" value="1"/>
</dbReference>
<accession>A0A8C1H6Z7</accession>
<comment type="subunit">
    <text evidence="18">Homodimer when bound to DNA, completely encircles its DNA target. Interacts with CIDEC; this interaction is direct and retains NFAT5 in the cytoplasm. Does not bind with Fos and Jun transcription factors. Interacts with DDX5 and DDX17; this interaction leads to DDX5/DDX17 recruitment to LNC2 and S100A4 promoters and NFAT5-mediated DDX5/DDX17-enhanced transactivation.</text>
</comment>
<comment type="subcellular location">
    <subcellularLocation>
        <location evidence="2">Chromosome</location>
    </subcellularLocation>
    <subcellularLocation>
        <location evidence="3">Cytoplasm</location>
    </subcellularLocation>
    <subcellularLocation>
        <location evidence="1">Nucleus</location>
    </subcellularLocation>
</comment>
<evidence type="ECO:0000256" key="19">
    <source>
        <dbReference type="ARBA" id="ARBA00072227"/>
    </source>
</evidence>
<dbReference type="GO" id="GO:1902531">
    <property type="term" value="P:regulation of intracellular signal transduction"/>
    <property type="evidence" value="ECO:0007669"/>
    <property type="project" value="UniProtKB-ARBA"/>
</dbReference>
<dbReference type="InterPro" id="IPR008967">
    <property type="entry name" value="p53-like_TF_DNA-bd_sf"/>
</dbReference>
<dbReference type="GO" id="GO:0060429">
    <property type="term" value="P:epithelium development"/>
    <property type="evidence" value="ECO:0007669"/>
    <property type="project" value="UniProtKB-ARBA"/>
</dbReference>
<dbReference type="AlphaFoldDB" id="A0A8C1H6Z7"/>
<dbReference type="SUPFAM" id="SSF49417">
    <property type="entry name" value="p53-like transcription factors"/>
    <property type="match status" value="1"/>
</dbReference>
<evidence type="ECO:0000259" key="23">
    <source>
        <dbReference type="PROSITE" id="PS50254"/>
    </source>
</evidence>
<dbReference type="GO" id="GO:0007399">
    <property type="term" value="P:nervous system development"/>
    <property type="evidence" value="ECO:0007669"/>
    <property type="project" value="UniProtKB-ARBA"/>
</dbReference>
<keyword evidence="10" id="KW-0832">Ubl conjugation</keyword>
<dbReference type="GO" id="GO:0005634">
    <property type="term" value="C:nucleus"/>
    <property type="evidence" value="ECO:0007669"/>
    <property type="project" value="UniProtKB-SubCell"/>
</dbReference>
<dbReference type="InterPro" id="IPR011539">
    <property type="entry name" value="RHD_DNA_bind_dom"/>
</dbReference>
<feature type="region of interest" description="Disordered" evidence="22">
    <location>
        <begin position="1097"/>
        <end position="1125"/>
    </location>
</feature>
<evidence type="ECO:0000256" key="15">
    <source>
        <dbReference type="ARBA" id="ARBA00023163"/>
    </source>
</evidence>
<dbReference type="PANTHER" id="PTHR12533">
    <property type="entry name" value="NFAT"/>
    <property type="match status" value="1"/>
</dbReference>
<dbReference type="InterPro" id="IPR037059">
    <property type="entry name" value="RHD_DNA_bind_dom_sf"/>
</dbReference>
<dbReference type="FunFam" id="2.60.40.340:FF:000002">
    <property type="entry name" value="Nuclear factor of activated T-cells 5, tonicity-responsive"/>
    <property type="match status" value="1"/>
</dbReference>
<feature type="compositionally biased region" description="Polar residues" evidence="22">
    <location>
        <begin position="848"/>
        <end position="891"/>
    </location>
</feature>
<dbReference type="Gene3D" id="2.60.40.340">
    <property type="entry name" value="Rel homology domain (RHD), DNA-binding domain"/>
    <property type="match status" value="1"/>
</dbReference>
<evidence type="ECO:0000256" key="16">
    <source>
        <dbReference type="ARBA" id="ARBA00023242"/>
    </source>
</evidence>
<keyword evidence="9" id="KW-0013">ADP-ribosylation</keyword>
<evidence type="ECO:0000313" key="24">
    <source>
        <dbReference type="Ensembl" id="ENSCCRP00000028433.2"/>
    </source>
</evidence>
<dbReference type="GeneTree" id="ENSGT00940000155213"/>
<dbReference type="Proteomes" id="UP001108240">
    <property type="component" value="Unplaced"/>
</dbReference>
<evidence type="ECO:0000256" key="5">
    <source>
        <dbReference type="ARBA" id="ARBA00022490"/>
    </source>
</evidence>
<evidence type="ECO:0000256" key="7">
    <source>
        <dbReference type="ARBA" id="ARBA00022553"/>
    </source>
</evidence>
<reference evidence="24" key="1">
    <citation type="submission" date="2025-08" db="UniProtKB">
        <authorList>
            <consortium name="Ensembl"/>
        </authorList>
    </citation>
    <scope>IDENTIFICATION</scope>
</reference>
<evidence type="ECO:0000256" key="12">
    <source>
        <dbReference type="ARBA" id="ARBA00023015"/>
    </source>
</evidence>
<dbReference type="GO" id="GO:0000981">
    <property type="term" value="F:DNA-binding transcription factor activity, RNA polymerase II-specific"/>
    <property type="evidence" value="ECO:0007669"/>
    <property type="project" value="TreeGrafter"/>
</dbReference>
<reference evidence="24" key="2">
    <citation type="submission" date="2025-09" db="UniProtKB">
        <authorList>
            <consortium name="Ensembl"/>
        </authorList>
    </citation>
    <scope>IDENTIFICATION</scope>
</reference>
<feature type="region of interest" description="Disordered" evidence="22">
    <location>
        <begin position="1"/>
        <end position="82"/>
    </location>
</feature>
<evidence type="ECO:0000313" key="25">
    <source>
        <dbReference type="Proteomes" id="UP001108240"/>
    </source>
</evidence>
<dbReference type="GO" id="GO:0009653">
    <property type="term" value="P:anatomical structure morphogenesis"/>
    <property type="evidence" value="ECO:0007669"/>
    <property type="project" value="UniProtKB-ARBA"/>
</dbReference>
<keyword evidence="25" id="KW-1185">Reference proteome</keyword>
<dbReference type="InterPro" id="IPR032397">
    <property type="entry name" value="RHD_dimer"/>
</dbReference>
<dbReference type="Gene3D" id="2.60.40.10">
    <property type="entry name" value="Immunoglobulins"/>
    <property type="match status" value="1"/>
</dbReference>
<feature type="region of interest" description="Disordered" evidence="22">
    <location>
        <begin position="848"/>
        <end position="899"/>
    </location>
</feature>
<keyword evidence="4" id="KW-0158">Chromosome</keyword>
<proteinExistence type="predicted"/>
<feature type="compositionally biased region" description="Low complexity" evidence="22">
    <location>
        <begin position="720"/>
        <end position="735"/>
    </location>
</feature>
<evidence type="ECO:0000256" key="14">
    <source>
        <dbReference type="ARBA" id="ARBA00023159"/>
    </source>
</evidence>
<feature type="region of interest" description="Disordered" evidence="22">
    <location>
        <begin position="513"/>
        <end position="532"/>
    </location>
</feature>
<dbReference type="FunFam" id="2.60.40.10:FF:000174">
    <property type="entry name" value="Nuclear factor of activated T-cells 5, tonicity-responsive"/>
    <property type="match status" value="1"/>
</dbReference>
<dbReference type="GO" id="GO:0005737">
    <property type="term" value="C:cytoplasm"/>
    <property type="evidence" value="ECO:0007669"/>
    <property type="project" value="UniProtKB-SubCell"/>
</dbReference>
<protein>
    <recommendedName>
        <fullName evidence="19">Nuclear factor of activated T-cells 5</fullName>
    </recommendedName>
    <alternativeName>
        <fullName evidence="20">T-cell transcription factor NFAT5</fullName>
    </alternativeName>
</protein>
<dbReference type="GO" id="GO:0010467">
    <property type="term" value="P:gene expression"/>
    <property type="evidence" value="ECO:0007669"/>
    <property type="project" value="UniProtKB-ARBA"/>
</dbReference>
<sequence length="1153" mass="126050">MGSPRSAFSTSSTSASERITVHESSTPGDVSSRRKAEVLAAENKHSGREKGGQQTQQQHQMTPSKRPVLNISPPPEDLFDESNISCQDELLLDSEQSNSIWMENSVSNFSIVSSSSYNDNTEVPRKARKCTPRQKPGPKPVPAEEASMDVFDADSAKGPHFVLSQLGPDSKTCSKASSDGPQASGLKGGILSCQYPQKSEGKELKIVVQPETQHRARYLTEGSRGSVKDRTQQGFPTIKLEGVKESVVLQIFVGNDAGRVKPHGFYQACRVTGRNTTACREVDIEGTTVIEVPLDPSSNMTLAVDCVGILKLRNADVEARIGVAGSKKKSTRARLVFRVNIPRPDGSVLTLQTSSSPILCTQPAGVPEILKKSLHSCSVNGGSEVFIIGKNFLKGTKVVFQENASDDKSWKAEADIDMEFFHQNHLIVKVPPYQNPAITSPVSVGIYIVTNAGRSHDIQPFTYTPEPGQFNLHRKPRVINPSAFKTSEVINSAQQALDMSAEISTNNCKFSSSLAHQTREQDQSQNSVFPNKEPFSTIQEQNLTPSGSFHVPNKSLLQQGVQPFLLEHRESLGQERTGNSGSSVVGLSQIDDNSQQQLSLLPPDEVAQLEQAVRQLQAKGFCNIHLQSENSLSKQRQHQLHQQHQQIQQQQQQIQQQQQQIQQQQQHIQHQEQQIQLQQQQHQQQQALENLQHQLFQPQVQIHCSSEQQSSSQGMVQNGSSLFQQTPSQQQQQQQQASLFQQATGFLQQQSSHSSPSLFHNPTAMTEAQSPQEALFHSQKTSANQDQVQASLFQSNLTVLGGSNMSAEAQPSASMFLSQNAIPGQLAVNAGQPQQLAFLTSMQTSSLEAPSVFQTPPQLSPIQQGTPMEQQQSPQRTQPGSMFQSMSQSPSKLPHGQQQQAGLLLGSLNSPVTQEQTSNLLFGGQVQIGSMNNSSLASPEQQSTSLPFSQTGMVTVRQQESSEPMTFQDQTTMVVSPSSNKPIFQDQQPMQLAPSSGTAPSQSVNLFMAQSGIQGGMASQEPLFTPQSDVSRIQTSTSSPVQQPGQLFQTTMSGSLNLPNQNQQPDLFLFEIQNECSQLMNSQGSTLSDQIIAINQSGQSQQESEGQIQSLLGQSLPDPGTVQSTLTTSQNMEKIDDLLVSLQEQSNNISHSY</sequence>
<keyword evidence="13" id="KW-0238">DNA-binding</keyword>
<evidence type="ECO:0000256" key="6">
    <source>
        <dbReference type="ARBA" id="ARBA00022499"/>
    </source>
</evidence>
<dbReference type="InterPro" id="IPR013783">
    <property type="entry name" value="Ig-like_fold"/>
</dbReference>
<feature type="region of interest" description="Disordered" evidence="22">
    <location>
        <begin position="707"/>
        <end position="735"/>
    </location>
</feature>
<feature type="compositionally biased region" description="Polar residues" evidence="22">
    <location>
        <begin position="707"/>
        <end position="719"/>
    </location>
</feature>
<feature type="compositionally biased region" description="Polar residues" evidence="22">
    <location>
        <begin position="523"/>
        <end position="532"/>
    </location>
</feature>
<dbReference type="GO" id="GO:0033173">
    <property type="term" value="P:calcineurin-NFAT signaling cascade"/>
    <property type="evidence" value="ECO:0007669"/>
    <property type="project" value="TreeGrafter"/>
</dbReference>
<feature type="compositionally biased region" description="Polar residues" evidence="22">
    <location>
        <begin position="758"/>
        <end position="783"/>
    </location>
</feature>
<evidence type="ECO:0000256" key="4">
    <source>
        <dbReference type="ARBA" id="ARBA00022454"/>
    </source>
</evidence>
<comment type="function">
    <text evidence="17">Transcription factor involved, among others, in the transcriptional regulation of osmoprotective and inflammatory genes. Binds the DNA consensus sequence 5'-[ACT][AG]TGGAAA[CAT]A[TA][ATC][CA][ATG][GT][GAC][CG][CT]-3'. Mediates the transcriptional response to hypertonicity. Positively regulates the transcription of LCN2 and S100A4 genes; optimal transactivation of these genes requires the presence of DDX5/DDX17. Also involved in the DNA damage response by preventing formation of R-loops; R-loops are composed of a DNA:RNA hybrid and the associated non-template single-stranded DNA.</text>
</comment>
<evidence type="ECO:0000256" key="9">
    <source>
        <dbReference type="ARBA" id="ARBA00022765"/>
    </source>
</evidence>
<keyword evidence="16" id="KW-0539">Nucleus</keyword>
<dbReference type="Pfam" id="PF16179">
    <property type="entry name" value="RHD_dimer"/>
    <property type="match status" value="1"/>
</dbReference>
<evidence type="ECO:0000256" key="22">
    <source>
        <dbReference type="SAM" id="MobiDB-lite"/>
    </source>
</evidence>
<dbReference type="GO" id="GO:0045944">
    <property type="term" value="P:positive regulation of transcription by RNA polymerase II"/>
    <property type="evidence" value="ECO:0007669"/>
    <property type="project" value="UniProtKB-ARBA"/>
</dbReference>
<dbReference type="GO" id="GO:0005694">
    <property type="term" value="C:chromosome"/>
    <property type="evidence" value="ECO:0007669"/>
    <property type="project" value="UniProtKB-SubCell"/>
</dbReference>
<dbReference type="PRINTS" id="PR01789">
    <property type="entry name" value="NUCFACTORATC"/>
</dbReference>
<dbReference type="SUPFAM" id="SSF81296">
    <property type="entry name" value="E set domains"/>
    <property type="match status" value="1"/>
</dbReference>
<keyword evidence="12" id="KW-0805">Transcription regulation</keyword>
<dbReference type="Pfam" id="PF00554">
    <property type="entry name" value="RHD_DNA_bind"/>
    <property type="match status" value="1"/>
</dbReference>
<evidence type="ECO:0000256" key="20">
    <source>
        <dbReference type="ARBA" id="ARBA00080722"/>
    </source>
</evidence>
<dbReference type="PROSITE" id="PS50254">
    <property type="entry name" value="REL_2"/>
    <property type="match status" value="1"/>
</dbReference>
<keyword evidence="21" id="KW-0175">Coiled coil</keyword>
<evidence type="ECO:0000256" key="3">
    <source>
        <dbReference type="ARBA" id="ARBA00004496"/>
    </source>
</evidence>
<keyword evidence="5" id="KW-0963">Cytoplasm</keyword>
<evidence type="ECO:0000256" key="21">
    <source>
        <dbReference type="SAM" id="Coils"/>
    </source>
</evidence>
<dbReference type="GO" id="GO:0006974">
    <property type="term" value="P:DNA damage response"/>
    <property type="evidence" value="ECO:0007669"/>
    <property type="project" value="UniProtKB-KW"/>
</dbReference>
<feature type="domain" description="RHD" evidence="23">
    <location>
        <begin position="196"/>
        <end position="365"/>
    </location>
</feature>
<feature type="compositionally biased region" description="Basic and acidic residues" evidence="22">
    <location>
        <begin position="31"/>
        <end position="51"/>
    </location>
</feature>
<keyword evidence="14" id="KW-0010">Activator</keyword>
<organism evidence="24 25">
    <name type="scientific">Cyprinus carpio carpio</name>
    <dbReference type="NCBI Taxonomy" id="630221"/>
    <lineage>
        <taxon>Eukaryota</taxon>
        <taxon>Metazoa</taxon>
        <taxon>Chordata</taxon>
        <taxon>Craniata</taxon>
        <taxon>Vertebrata</taxon>
        <taxon>Euteleostomi</taxon>
        <taxon>Actinopterygii</taxon>
        <taxon>Neopterygii</taxon>
        <taxon>Teleostei</taxon>
        <taxon>Ostariophysi</taxon>
        <taxon>Cypriniformes</taxon>
        <taxon>Cyprinidae</taxon>
        <taxon>Cyprininae</taxon>
        <taxon>Cyprinus</taxon>
    </lineage>
</organism>
<name>A0A8C1H6Z7_CYPCA</name>
<evidence type="ECO:0000256" key="18">
    <source>
        <dbReference type="ARBA" id="ARBA00065799"/>
    </source>
</evidence>
<dbReference type="SMART" id="SM00429">
    <property type="entry name" value="IPT"/>
    <property type="match status" value="1"/>
</dbReference>
<evidence type="ECO:0000256" key="13">
    <source>
        <dbReference type="ARBA" id="ARBA00023125"/>
    </source>
</evidence>
<evidence type="ECO:0000256" key="1">
    <source>
        <dbReference type="ARBA" id="ARBA00004123"/>
    </source>
</evidence>
<feature type="compositionally biased region" description="Low complexity" evidence="22">
    <location>
        <begin position="1"/>
        <end position="16"/>
    </location>
</feature>
<evidence type="ECO:0000256" key="8">
    <source>
        <dbReference type="ARBA" id="ARBA00022763"/>
    </source>
</evidence>
<evidence type="ECO:0000256" key="10">
    <source>
        <dbReference type="ARBA" id="ARBA00022843"/>
    </source>
</evidence>
<dbReference type="GO" id="GO:0005667">
    <property type="term" value="C:transcription regulator complex"/>
    <property type="evidence" value="ECO:0007669"/>
    <property type="project" value="TreeGrafter"/>
</dbReference>
<keyword evidence="15" id="KW-0804">Transcription</keyword>
<dbReference type="PANTHER" id="PTHR12533:SF10">
    <property type="entry name" value="NUCLEAR FACTOR OF ACTIVATED T-CELLS 5"/>
    <property type="match status" value="1"/>
</dbReference>
<keyword evidence="7" id="KW-0597">Phosphoprotein</keyword>
<keyword evidence="6" id="KW-1017">Isopeptide bond</keyword>
<evidence type="ECO:0000256" key="2">
    <source>
        <dbReference type="ARBA" id="ARBA00004286"/>
    </source>
</evidence>
<feature type="region of interest" description="Disordered" evidence="22">
    <location>
        <begin position="750"/>
        <end position="783"/>
    </location>
</feature>
<keyword evidence="8" id="KW-0227">DNA damage</keyword>
<dbReference type="InterPro" id="IPR008366">
    <property type="entry name" value="NFAT"/>
</dbReference>
<feature type="coiled-coil region" evidence="21">
    <location>
        <begin position="637"/>
        <end position="694"/>
    </location>
</feature>
<feature type="compositionally biased region" description="Low complexity" evidence="22">
    <location>
        <begin position="1097"/>
        <end position="1110"/>
    </location>
</feature>
<dbReference type="InterPro" id="IPR015646">
    <property type="entry name" value="NFAT5_RHD_DNA-bd"/>
</dbReference>
<feature type="region of interest" description="Disordered" evidence="22">
    <location>
        <begin position="115"/>
        <end position="144"/>
    </location>
</feature>
<dbReference type="InterPro" id="IPR014756">
    <property type="entry name" value="Ig_E-set"/>
</dbReference>
<evidence type="ECO:0000256" key="11">
    <source>
        <dbReference type="ARBA" id="ARBA00022990"/>
    </source>
</evidence>
<evidence type="ECO:0000256" key="17">
    <source>
        <dbReference type="ARBA" id="ARBA00055141"/>
    </source>
</evidence>
<dbReference type="GO" id="GO:0000978">
    <property type="term" value="F:RNA polymerase II cis-regulatory region sequence-specific DNA binding"/>
    <property type="evidence" value="ECO:0007669"/>
    <property type="project" value="InterPro"/>
</dbReference>
<keyword evidence="11" id="KW-0007">Acetylation</keyword>
<dbReference type="Ensembl" id="ENSCCRT00000030860.2">
    <property type="protein sequence ID" value="ENSCCRP00000028433.2"/>
    <property type="gene ID" value="ENSCCRG00000015346.2"/>
</dbReference>
<dbReference type="InterPro" id="IPR002909">
    <property type="entry name" value="IPT_dom"/>
</dbReference>